<organism evidence="9 10">
    <name type="scientific">Massariosphaeria phaeospora</name>
    <dbReference type="NCBI Taxonomy" id="100035"/>
    <lineage>
        <taxon>Eukaryota</taxon>
        <taxon>Fungi</taxon>
        <taxon>Dikarya</taxon>
        <taxon>Ascomycota</taxon>
        <taxon>Pezizomycotina</taxon>
        <taxon>Dothideomycetes</taxon>
        <taxon>Pleosporomycetidae</taxon>
        <taxon>Pleosporales</taxon>
        <taxon>Pleosporales incertae sedis</taxon>
        <taxon>Massariosphaeria</taxon>
    </lineage>
</organism>
<evidence type="ECO:0000256" key="4">
    <source>
        <dbReference type="ARBA" id="ARBA00022824"/>
    </source>
</evidence>
<proteinExistence type="inferred from homology"/>
<dbReference type="GO" id="GO:0005789">
    <property type="term" value="C:endoplasmic reticulum membrane"/>
    <property type="evidence" value="ECO:0007669"/>
    <property type="project" value="UniProtKB-SubCell"/>
</dbReference>
<dbReference type="Proteomes" id="UP000481861">
    <property type="component" value="Unassembled WGS sequence"/>
</dbReference>
<dbReference type="InterPro" id="IPR025929">
    <property type="entry name" value="INSIG_fam"/>
</dbReference>
<dbReference type="Pfam" id="PF07281">
    <property type="entry name" value="INSIG"/>
    <property type="match status" value="1"/>
</dbReference>
<feature type="region of interest" description="Disordered" evidence="7">
    <location>
        <begin position="361"/>
        <end position="392"/>
    </location>
</feature>
<feature type="region of interest" description="Disordered" evidence="7">
    <location>
        <begin position="1"/>
        <end position="48"/>
    </location>
</feature>
<protein>
    <submittedName>
        <fullName evidence="9">Insulin-induced protein-domain-containing protein</fullName>
    </submittedName>
</protein>
<feature type="compositionally biased region" description="Low complexity" evidence="7">
    <location>
        <begin position="365"/>
        <end position="379"/>
    </location>
</feature>
<feature type="transmembrane region" description="Helical" evidence="8">
    <location>
        <begin position="411"/>
        <end position="431"/>
    </location>
</feature>
<feature type="compositionally biased region" description="Low complexity" evidence="7">
    <location>
        <begin position="13"/>
        <end position="28"/>
    </location>
</feature>
<evidence type="ECO:0000256" key="1">
    <source>
        <dbReference type="ARBA" id="ARBA00004477"/>
    </source>
</evidence>
<feature type="non-terminal residue" evidence="9">
    <location>
        <position position="439"/>
    </location>
</feature>
<feature type="region of interest" description="Disordered" evidence="7">
    <location>
        <begin position="74"/>
        <end position="93"/>
    </location>
</feature>
<feature type="transmembrane region" description="Helical" evidence="8">
    <location>
        <begin position="311"/>
        <end position="328"/>
    </location>
</feature>
<keyword evidence="5 8" id="KW-1133">Transmembrane helix</keyword>
<evidence type="ECO:0000256" key="6">
    <source>
        <dbReference type="ARBA" id="ARBA00023136"/>
    </source>
</evidence>
<sequence>PPPHIYRPIARRNFSSSNTASHAATSNTVAESAESPNDLWPQSTPPALHESYRSSEFLAQLNARLLRYNARNGNMGDGAHAPPDGGGPARNQSLLNLTGSTLYGIYDDVGASTADERSMAETPWGGGAETPARGSRDYALGALQAWENGLGSPDAGLGMKTLARRQGTMDGHGSRTTRSPQRRRQGVWRYAVVGAKLAALFLFGVVYGVIVLHLHDTRELAAVRVRGVDHVAGWRYCASWGLAGVLLGSLLPWVDVLWDSQKSQTSTEREPEAAKDSESSLGEQWNDVVRSVGAFFGIAFAIRRLPWQSTLQLTITLALVNPALWYILDRSKPGLSFSLIATSILTSLIFLSNPDVLPSPALPATTNSTHTTHSSSNNNARTPSPSNHAHTHTHYQDDQQLFAGIVSYDNLAVATWVGSVLFCSCVCFGNIGRRLAVLE</sequence>
<dbReference type="GO" id="GO:0016126">
    <property type="term" value="P:sterol biosynthetic process"/>
    <property type="evidence" value="ECO:0007669"/>
    <property type="project" value="TreeGrafter"/>
</dbReference>
<dbReference type="PANTHER" id="PTHR15301">
    <property type="entry name" value="INSULIN-INDUCED GENE 1"/>
    <property type="match status" value="1"/>
</dbReference>
<keyword evidence="6 8" id="KW-0472">Membrane</keyword>
<reference evidence="9 10" key="1">
    <citation type="submission" date="2020-01" db="EMBL/GenBank/DDBJ databases">
        <authorList>
            <consortium name="DOE Joint Genome Institute"/>
            <person name="Haridas S."/>
            <person name="Albert R."/>
            <person name="Binder M."/>
            <person name="Bloem J."/>
            <person name="Labutti K."/>
            <person name="Salamov A."/>
            <person name="Andreopoulos B."/>
            <person name="Baker S.E."/>
            <person name="Barry K."/>
            <person name="Bills G."/>
            <person name="Bluhm B.H."/>
            <person name="Cannon C."/>
            <person name="Castanera R."/>
            <person name="Culley D.E."/>
            <person name="Daum C."/>
            <person name="Ezra D."/>
            <person name="Gonzalez J.B."/>
            <person name="Henrissat B."/>
            <person name="Kuo A."/>
            <person name="Liang C."/>
            <person name="Lipzen A."/>
            <person name="Lutzoni F."/>
            <person name="Magnuson J."/>
            <person name="Mondo S."/>
            <person name="Nolan M."/>
            <person name="Ohm R."/>
            <person name="Pangilinan J."/>
            <person name="Park H.-J.H."/>
            <person name="Ramirez L."/>
            <person name="Alfaro M."/>
            <person name="Sun H."/>
            <person name="Tritt A."/>
            <person name="Yoshinaga Y."/>
            <person name="Zwiers L.-H.L."/>
            <person name="Turgeon B.G."/>
            <person name="Goodwin S.B."/>
            <person name="Spatafora J.W."/>
            <person name="Crous P.W."/>
            <person name="Grigoriev I.V."/>
        </authorList>
    </citation>
    <scope>NUCLEOTIDE SEQUENCE [LARGE SCALE GENOMIC DNA]</scope>
    <source>
        <strain evidence="9 10">CBS 611.86</strain>
    </source>
</reference>
<comment type="similarity">
    <text evidence="2">Belongs to the INSIG family.</text>
</comment>
<keyword evidence="10" id="KW-1185">Reference proteome</keyword>
<gene>
    <name evidence="9" type="ORF">BDV95DRAFT_450056</name>
</gene>
<evidence type="ECO:0000256" key="3">
    <source>
        <dbReference type="ARBA" id="ARBA00022692"/>
    </source>
</evidence>
<feature type="transmembrane region" description="Helical" evidence="8">
    <location>
        <begin position="233"/>
        <end position="254"/>
    </location>
</feature>
<comment type="caution">
    <text evidence="9">The sequence shown here is derived from an EMBL/GenBank/DDBJ whole genome shotgun (WGS) entry which is preliminary data.</text>
</comment>
<evidence type="ECO:0000313" key="10">
    <source>
        <dbReference type="Proteomes" id="UP000481861"/>
    </source>
</evidence>
<evidence type="ECO:0000256" key="5">
    <source>
        <dbReference type="ARBA" id="ARBA00022989"/>
    </source>
</evidence>
<evidence type="ECO:0000256" key="8">
    <source>
        <dbReference type="SAM" id="Phobius"/>
    </source>
</evidence>
<evidence type="ECO:0000313" key="9">
    <source>
        <dbReference type="EMBL" id="KAF2876470.1"/>
    </source>
</evidence>
<dbReference type="AlphaFoldDB" id="A0A7C8IKG5"/>
<comment type="subcellular location">
    <subcellularLocation>
        <location evidence="1">Endoplasmic reticulum membrane</location>
        <topology evidence="1">Multi-pass membrane protein</topology>
    </subcellularLocation>
</comment>
<keyword evidence="4" id="KW-0256">Endoplasmic reticulum</keyword>
<dbReference type="OrthoDB" id="205546at2759"/>
<feature type="transmembrane region" description="Helical" evidence="8">
    <location>
        <begin position="187"/>
        <end position="213"/>
    </location>
</feature>
<evidence type="ECO:0000256" key="7">
    <source>
        <dbReference type="SAM" id="MobiDB-lite"/>
    </source>
</evidence>
<keyword evidence="3 8" id="KW-0812">Transmembrane</keyword>
<dbReference type="PANTHER" id="PTHR15301:SF3">
    <property type="entry name" value="PROTEIN NSG1-RELATED"/>
    <property type="match status" value="1"/>
</dbReference>
<feature type="transmembrane region" description="Helical" evidence="8">
    <location>
        <begin position="335"/>
        <end position="352"/>
    </location>
</feature>
<feature type="non-terminal residue" evidence="9">
    <location>
        <position position="1"/>
    </location>
</feature>
<evidence type="ECO:0000256" key="2">
    <source>
        <dbReference type="ARBA" id="ARBA00007475"/>
    </source>
</evidence>
<accession>A0A7C8IKG5</accession>
<name>A0A7C8IKG5_9PLEO</name>
<dbReference type="EMBL" id="JAADJZ010000003">
    <property type="protein sequence ID" value="KAF2876470.1"/>
    <property type="molecule type" value="Genomic_DNA"/>
</dbReference>